<dbReference type="Gene3D" id="1.10.8.430">
    <property type="entry name" value="Helical domain of apoptotic protease-activating factors"/>
    <property type="match status" value="1"/>
</dbReference>
<dbReference type="GO" id="GO:0007165">
    <property type="term" value="P:signal transduction"/>
    <property type="evidence" value="ECO:0007669"/>
    <property type="project" value="InterPro"/>
</dbReference>
<dbReference type="Pfam" id="PF23282">
    <property type="entry name" value="WHD_ROQ1"/>
    <property type="match status" value="1"/>
</dbReference>
<dbReference type="InterPro" id="IPR002182">
    <property type="entry name" value="NB-ARC"/>
</dbReference>
<dbReference type="InterPro" id="IPR044974">
    <property type="entry name" value="Disease_R_plants"/>
</dbReference>
<dbReference type="InterPro" id="IPR055414">
    <property type="entry name" value="LRR_R13L4/SHOC2-like"/>
</dbReference>
<evidence type="ECO:0000256" key="1">
    <source>
        <dbReference type="ARBA" id="ARBA00022614"/>
    </source>
</evidence>
<dbReference type="InterPro" id="IPR036390">
    <property type="entry name" value="WH_DNA-bd_sf"/>
</dbReference>
<keyword evidence="2" id="KW-0677">Repeat</keyword>
<name>A0A087G6F1_ARAAL</name>
<dbReference type="Pfam" id="PF23598">
    <property type="entry name" value="LRR_14"/>
    <property type="match status" value="2"/>
</dbReference>
<dbReference type="SMART" id="SM00369">
    <property type="entry name" value="LRR_TYP"/>
    <property type="match status" value="6"/>
</dbReference>
<dbReference type="EMBL" id="CM002876">
    <property type="protein sequence ID" value="KFK25453.1"/>
    <property type="molecule type" value="Genomic_DNA"/>
</dbReference>
<feature type="domain" description="TIR" evidence="5">
    <location>
        <begin position="13"/>
        <end position="176"/>
    </location>
</feature>
<keyword evidence="4" id="KW-0520">NAD</keyword>
<dbReference type="SUPFAM" id="SSF52540">
    <property type="entry name" value="P-loop containing nucleoside triphosphate hydrolases"/>
    <property type="match status" value="1"/>
</dbReference>
<dbReference type="FunFam" id="3.40.50.10140:FF:000007">
    <property type="entry name" value="Disease resistance protein (TIR-NBS-LRR class)"/>
    <property type="match status" value="1"/>
</dbReference>
<dbReference type="eggNOG" id="ENOG502QQJE">
    <property type="taxonomic scope" value="Eukaryota"/>
</dbReference>
<dbReference type="InterPro" id="IPR003591">
    <property type="entry name" value="Leu-rich_rpt_typical-subtyp"/>
</dbReference>
<proteinExistence type="predicted"/>
<evidence type="ECO:0000256" key="4">
    <source>
        <dbReference type="ARBA" id="ARBA00023027"/>
    </source>
</evidence>
<dbReference type="SUPFAM" id="SSF46785">
    <property type="entry name" value="Winged helix' DNA-binding domain"/>
    <property type="match status" value="1"/>
</dbReference>
<dbReference type="SUPFAM" id="SSF52200">
    <property type="entry name" value="Toll/Interleukin receptor TIR domain"/>
    <property type="match status" value="1"/>
</dbReference>
<gene>
    <name evidence="6" type="ordered locus">AALP_Aa8g117100</name>
</gene>
<dbReference type="InterPro" id="IPR032675">
    <property type="entry name" value="LRR_dom_sf"/>
</dbReference>
<dbReference type="GO" id="GO:0006952">
    <property type="term" value="P:defense response"/>
    <property type="evidence" value="ECO:0007669"/>
    <property type="project" value="UniProtKB-KW"/>
</dbReference>
<dbReference type="InterPro" id="IPR042197">
    <property type="entry name" value="Apaf_helical"/>
</dbReference>
<organism evidence="6 7">
    <name type="scientific">Arabis alpina</name>
    <name type="common">Alpine rock-cress</name>
    <dbReference type="NCBI Taxonomy" id="50452"/>
    <lineage>
        <taxon>Eukaryota</taxon>
        <taxon>Viridiplantae</taxon>
        <taxon>Streptophyta</taxon>
        <taxon>Embryophyta</taxon>
        <taxon>Tracheophyta</taxon>
        <taxon>Spermatophyta</taxon>
        <taxon>Magnoliopsida</taxon>
        <taxon>eudicotyledons</taxon>
        <taxon>Gunneridae</taxon>
        <taxon>Pentapetalae</taxon>
        <taxon>rosids</taxon>
        <taxon>malvids</taxon>
        <taxon>Brassicales</taxon>
        <taxon>Brassicaceae</taxon>
        <taxon>Arabideae</taxon>
        <taxon>Arabis</taxon>
    </lineage>
</organism>
<dbReference type="SUPFAM" id="SSF52058">
    <property type="entry name" value="L domain-like"/>
    <property type="match status" value="2"/>
</dbReference>
<dbReference type="Gramene" id="KFK25453">
    <property type="protein sequence ID" value="KFK25453"/>
    <property type="gene ID" value="AALP_AA8G117100"/>
</dbReference>
<evidence type="ECO:0000256" key="2">
    <source>
        <dbReference type="ARBA" id="ARBA00022737"/>
    </source>
</evidence>
<dbReference type="PANTHER" id="PTHR11017:SF385">
    <property type="entry name" value="DISEASE RESISTANCE PROTEIN (TIR-NBS-LRR CLASS)-RELATED"/>
    <property type="match status" value="1"/>
</dbReference>
<keyword evidence="3" id="KW-0611">Plant defense</keyword>
<dbReference type="OMA" id="CAYLTKI"/>
<dbReference type="OrthoDB" id="2018313at2759"/>
<accession>A0A087G6F1</accession>
<keyword evidence="7" id="KW-1185">Reference proteome</keyword>
<dbReference type="Gene3D" id="3.40.50.10140">
    <property type="entry name" value="Toll/interleukin-1 receptor homology (TIR) domain"/>
    <property type="match status" value="1"/>
</dbReference>
<dbReference type="GO" id="GO:0051707">
    <property type="term" value="P:response to other organism"/>
    <property type="evidence" value="ECO:0007669"/>
    <property type="project" value="UniProtKB-ARBA"/>
</dbReference>
<evidence type="ECO:0000313" key="6">
    <source>
        <dbReference type="EMBL" id="KFK25453.1"/>
    </source>
</evidence>
<dbReference type="Pfam" id="PF00931">
    <property type="entry name" value="NB-ARC"/>
    <property type="match status" value="1"/>
</dbReference>
<dbReference type="InterPro" id="IPR027417">
    <property type="entry name" value="P-loop_NTPase"/>
</dbReference>
<dbReference type="InterPro" id="IPR058192">
    <property type="entry name" value="WHD_ROQ1-like"/>
</dbReference>
<dbReference type="Pfam" id="PF01582">
    <property type="entry name" value="TIR"/>
    <property type="match status" value="1"/>
</dbReference>
<reference evidence="7" key="1">
    <citation type="journal article" date="2015" name="Nat. Plants">
        <title>Genome expansion of Arabis alpina linked with retrotransposition and reduced symmetric DNA methylation.</title>
        <authorList>
            <person name="Willing E.M."/>
            <person name="Rawat V."/>
            <person name="Mandakova T."/>
            <person name="Maumus F."/>
            <person name="James G.V."/>
            <person name="Nordstroem K.J."/>
            <person name="Becker C."/>
            <person name="Warthmann N."/>
            <person name="Chica C."/>
            <person name="Szarzynska B."/>
            <person name="Zytnicki M."/>
            <person name="Albani M.C."/>
            <person name="Kiefer C."/>
            <person name="Bergonzi S."/>
            <person name="Castaings L."/>
            <person name="Mateos J.L."/>
            <person name="Berns M.C."/>
            <person name="Bujdoso N."/>
            <person name="Piofczyk T."/>
            <person name="de Lorenzo L."/>
            <person name="Barrero-Sicilia C."/>
            <person name="Mateos I."/>
            <person name="Piednoel M."/>
            <person name="Hagmann J."/>
            <person name="Chen-Min-Tao R."/>
            <person name="Iglesias-Fernandez R."/>
            <person name="Schuster S.C."/>
            <person name="Alonso-Blanco C."/>
            <person name="Roudier F."/>
            <person name="Carbonero P."/>
            <person name="Paz-Ares J."/>
            <person name="Davis S.J."/>
            <person name="Pecinka A."/>
            <person name="Quesneville H."/>
            <person name="Colot V."/>
            <person name="Lysak M.A."/>
            <person name="Weigel D."/>
            <person name="Coupland G."/>
            <person name="Schneeberger K."/>
        </authorList>
    </citation>
    <scope>NUCLEOTIDE SEQUENCE [LARGE SCALE GENOMIC DNA]</scope>
    <source>
        <strain evidence="7">cv. Pajares</strain>
    </source>
</reference>
<dbReference type="PANTHER" id="PTHR11017">
    <property type="entry name" value="LEUCINE-RICH REPEAT-CONTAINING PROTEIN"/>
    <property type="match status" value="1"/>
</dbReference>
<dbReference type="Proteomes" id="UP000029120">
    <property type="component" value="Chromosome 8"/>
</dbReference>
<evidence type="ECO:0000259" key="5">
    <source>
        <dbReference type="PROSITE" id="PS50104"/>
    </source>
</evidence>
<sequence length="1373" mass="156474">MDTNVVSRPNSRLKYDVYLSFRGEDTRYNIAASLYDALKRNKLRVFIDQDLEIGCEIRPSFIEATEDSAASAVILSRNYADSEWCLDELVSLCDLSSSLRRPMLPIFYGVDPSHVRKQSHHFAKSFDNHAKRYSEEKILRWRKAMNFVGNLSGHVCSDRVDDDMIGLVVKWVLEELSKTPDKVGEYTVGLESRVEDLTNLLDIKQRSDVQVMGLYGIGGIGKTTLAKAFYEKIVENFDQRVFISNVRERASDQDGLVNLQRAFINELFCLLPQIDDVNRGRDKIRESVHKKKILAVLDDVDNVNQVDALIGERRWYGEGSLIVITTRDEEILSRLSVNQQYEVKCLTEMQALKLFSYHSLRKEKPTKTLLELSKEIVEITGLLPLTVEVLGSLFYDKKERKEWQVQLKKLKKIQPNNLQDVLALSFKSLTNEEKQVFLDIACLFLRMEITKEEVVDILRGCGFDAEAALSVLRQKSLVKIMANQTLWMHDQVRDMGKQMDLKEIPEDPGMQNRLYDRGEIMTVLNNRKATTSIQGIVFDSQKKILTDSSADEMALTNVQNNQGINSMCSYLRNKFIRFREEQKPKSSEITIRVEPFIPMTKLRLLQINHVKLEGNLKLLPSELKWIQWKGCPLKNIPPDFLCGQLAVLDLSESGIRRVQNSRSKRVVENLKVVNLRGCHRLKAIPDLSNHKALEKLVLERCKLLVKVPRSVGNLRTLLHLDLRNCSNLAKFLVDVSGLKHLEKLLLSGCSNLSVLPENIGAMRCLKELLLDGTAINSLPDSIGGLENLEKLSLKGCRSVKELPLCVGTLTSLEELYLDDTALQNLPSSIGYLKNLQKLHLMRCTFFYKFPDTINELILLKELYINESSVEELPLKPGSLPCLTEFSAGECKFLKQVPSSIGGLYSLVQLQLDRTPIETLPIEIGKLHFIRKLELRNCYSLRFLPRSICDMDTLRSLHLEGSNIEELPEDFGKLENLGLLQMNNCRMLKRLPQSFGDLKSLYSLYMQETLVAELPESFGNLSNLRVLQMQKKPFFRSHESDSPSASQEPHFVEFPSSLSNLLLLEELNVRSWRIWGKIPDVLEKFSSMKILNLGNNYFHSLPASLEGLSNLRELSLYDCRELECLPPLPWKLEQLNLGNCFALESISDLSKLENLHELNLTNCEKVADIPGLEHLTSLKRLYMSGCNSTFSLAVKKRLSKVSLKMMRFLSLPGNRIPDWFSQGPIKFSAQPNRELRGVIIAVVVALDHETGDHHQLPGVVDVQAQILRRGLPLYTHTLHLFGVPRTNDDQLYICRYSALHPMVTMLKDGYTLQVIKRKLPVKRGLDLKMQGIYLVYEGDDDVKGKEDFLAETPQLTVSQKLSSFFGSFDECEVS</sequence>
<dbReference type="PRINTS" id="PR00364">
    <property type="entry name" value="DISEASERSIST"/>
</dbReference>
<dbReference type="PROSITE" id="PS50104">
    <property type="entry name" value="TIR"/>
    <property type="match status" value="1"/>
</dbReference>
<dbReference type="SMART" id="SM00255">
    <property type="entry name" value="TIR"/>
    <property type="match status" value="1"/>
</dbReference>
<dbReference type="Gene3D" id="3.80.10.10">
    <property type="entry name" value="Ribonuclease Inhibitor"/>
    <property type="match status" value="3"/>
</dbReference>
<dbReference type="GO" id="GO:0043531">
    <property type="term" value="F:ADP binding"/>
    <property type="evidence" value="ECO:0007669"/>
    <property type="project" value="InterPro"/>
</dbReference>
<evidence type="ECO:0000256" key="3">
    <source>
        <dbReference type="ARBA" id="ARBA00022821"/>
    </source>
</evidence>
<protein>
    <recommendedName>
        <fullName evidence="5">TIR domain-containing protein</fullName>
    </recommendedName>
</protein>
<evidence type="ECO:0000313" key="7">
    <source>
        <dbReference type="Proteomes" id="UP000029120"/>
    </source>
</evidence>
<keyword evidence="1" id="KW-0433">Leucine-rich repeat</keyword>
<dbReference type="InterPro" id="IPR000157">
    <property type="entry name" value="TIR_dom"/>
</dbReference>
<dbReference type="InterPro" id="IPR035897">
    <property type="entry name" value="Toll_tir_struct_dom_sf"/>
</dbReference>
<dbReference type="Gene3D" id="3.40.50.300">
    <property type="entry name" value="P-loop containing nucleotide triphosphate hydrolases"/>
    <property type="match status" value="1"/>
</dbReference>